<reference evidence="4" key="1">
    <citation type="journal article" date="2020" name="Stud. Mycol.">
        <title>101 Dothideomycetes genomes: a test case for predicting lifestyles and emergence of pathogens.</title>
        <authorList>
            <person name="Haridas S."/>
            <person name="Albert R."/>
            <person name="Binder M."/>
            <person name="Bloem J."/>
            <person name="Labutti K."/>
            <person name="Salamov A."/>
            <person name="Andreopoulos B."/>
            <person name="Baker S."/>
            <person name="Barry K."/>
            <person name="Bills G."/>
            <person name="Bluhm B."/>
            <person name="Cannon C."/>
            <person name="Castanera R."/>
            <person name="Culley D."/>
            <person name="Daum C."/>
            <person name="Ezra D."/>
            <person name="Gonzalez J."/>
            <person name="Henrissat B."/>
            <person name="Kuo A."/>
            <person name="Liang C."/>
            <person name="Lipzen A."/>
            <person name="Lutzoni F."/>
            <person name="Magnuson J."/>
            <person name="Mondo S."/>
            <person name="Nolan M."/>
            <person name="Ohm R."/>
            <person name="Pangilinan J."/>
            <person name="Park H.-J."/>
            <person name="Ramirez L."/>
            <person name="Alfaro M."/>
            <person name="Sun H."/>
            <person name="Tritt A."/>
            <person name="Yoshinaga Y."/>
            <person name="Zwiers L.-H."/>
            <person name="Turgeon B."/>
            <person name="Goodwin S."/>
            <person name="Spatafora J."/>
            <person name="Crous P."/>
            <person name="Grigoriev I."/>
        </authorList>
    </citation>
    <scope>NUCLEOTIDE SEQUENCE</scope>
    <source>
        <strain evidence="4">SCOH1-5</strain>
    </source>
</reference>
<keyword evidence="2" id="KW-0472">Membrane</keyword>
<dbReference type="Pfam" id="PF01833">
    <property type="entry name" value="TIG"/>
    <property type="match status" value="1"/>
</dbReference>
<feature type="compositionally biased region" description="Low complexity" evidence="1">
    <location>
        <begin position="1100"/>
        <end position="1111"/>
    </location>
</feature>
<feature type="region of interest" description="Disordered" evidence="1">
    <location>
        <begin position="253"/>
        <end position="299"/>
    </location>
</feature>
<dbReference type="SMART" id="SM00429">
    <property type="entry name" value="IPT"/>
    <property type="match status" value="1"/>
</dbReference>
<evidence type="ECO:0000313" key="5">
    <source>
        <dbReference type="Proteomes" id="UP000799539"/>
    </source>
</evidence>
<feature type="compositionally biased region" description="Polar residues" evidence="1">
    <location>
        <begin position="1260"/>
        <end position="1270"/>
    </location>
</feature>
<dbReference type="Proteomes" id="UP000799539">
    <property type="component" value="Unassembled WGS sequence"/>
</dbReference>
<keyword evidence="5" id="KW-1185">Reference proteome</keyword>
<keyword evidence="2" id="KW-1133">Transmembrane helix</keyword>
<feature type="transmembrane region" description="Helical" evidence="2">
    <location>
        <begin position="1278"/>
        <end position="1302"/>
    </location>
</feature>
<gene>
    <name evidence="4" type="ORF">CERZMDRAFT_107235</name>
</gene>
<dbReference type="InterPro" id="IPR014756">
    <property type="entry name" value="Ig_E-set"/>
</dbReference>
<feature type="compositionally biased region" description="Low complexity" evidence="1">
    <location>
        <begin position="62"/>
        <end position="95"/>
    </location>
</feature>
<proteinExistence type="predicted"/>
<feature type="compositionally biased region" description="Basic residues" evidence="1">
    <location>
        <begin position="655"/>
        <end position="667"/>
    </location>
</feature>
<feature type="compositionally biased region" description="Polar residues" evidence="1">
    <location>
        <begin position="677"/>
        <end position="689"/>
    </location>
</feature>
<feature type="region of interest" description="Disordered" evidence="1">
    <location>
        <begin position="792"/>
        <end position="840"/>
    </location>
</feature>
<sequence length="1360" mass="147949">MDSRNTGNEWEDMDMFGTTTAAAFDTPSGFDAFNDFTNLDAQYAESPIGLALRTPSKSGPDASTTTTTASHHSNAAAPAAMTSAETSSQDSSSDTSSRRKRKTGQSESPVSMDDSARHHIKQEDSKMDMQQLRSYDHFSQPMHNLSLEQQQQQQGQHNMGQQYYNSAASSPVHASDFNSAMSLDAHVSGNMPAPYQQDSPVQTINPGMFSIGGSRDHSPATNLMFSRASPTAMFSTPSSDSPEAFANNQNWPASLAQNPQWPGDFPGQLTSPGGIAFTPSPGANGATPASTARSGGPRVMLGRSPLHIAPISTKSRVETQINVVMTLEKPPPGIEHLHLPLHTIAKSKLLAKEEYDPTKVLELHTMLVCTSAMHNPQTKEKALKRAAAQNNVEVQRRAELARDTPHDEDRNDQKNLPEEDRVANGGEVKICNNCIQRERKRAGRKKTKREEEQQHWERFETERVVVFNSNEYLPFKPCDAGQYPQRDTNADGEQYMPPEGALHVTAAMRIACYCRHQSEKEGFQVIFTLKDHQGRVVAQQLSDSILITDDHKTHPQSFSTTVGNDGFFQNAAFLPNGLPMSHSMVDMSAHVQPFTSSRSAGNLPALAYNAQYNPHSHVHQLPGSGFASGTTSATMTPTSLSRPGSPTTAGQAGPNKKRKSSSFHRKVPSGLTMTPRVDTSQPPSSNMPSAVSMNTPFSPTGQFPNVNQSYMTIPNNNGPAQYYNSGPPTPNENAPFNFSQPQVDMSRIQQNLNNQAYFSHPSSAVPSRASSPVLQQTRANMAAYARQHPIQTSTNTMGSRGGQQQQQQQFAVQGPPGSAGHDGTMSSLPSIDRITPNEGPMSGGTEVAIFGHNFVNGVQIQFGDQVVSSQVLSPNSMITISPPGRVGSVHLNLLAPPGTAPYPQLANRPIFRYTQYNEQMMVMALKYLSEQQYGQTDNWQALAQQSATQYVQSNVVRGGLGQQGTYRMAAEYEDVEGSIMQIVDAVRQDLHAFTLITRALSDAYQVAETLMSRPATAIIRSSDDNTGYTPSLRAALQEHREIFERLAAHNRSPYLRRLHGPNKQATTRTRLLRDAEHLRRAERHARSLQTPSGDKIKHLSSTSRSTVSSVSAIEAQDDTSEDTSQSSLTFQRRSITEAPPLYIQNVLQRRQKATFSEDAYSPPNLAECPSSHNCNNSFASPVTIPETQRRLRTPASRILTDLLAASDPASSAPAYHNAFSDPTHVELPRTIVPGILETVAGQKCATMFEDPSATDHVSRRSGSSEDPSPNMSAEALRWLVTTAISFPGCALTTTSIMTHAILCHMMMMMTTMIRPSPLITTNMMFESSMAAAAAAAGNLPGIASASTFTSTSSVSICAAA</sequence>
<evidence type="ECO:0000256" key="2">
    <source>
        <dbReference type="SAM" id="Phobius"/>
    </source>
</evidence>
<accession>A0A6A6F754</accession>
<dbReference type="EMBL" id="ML992688">
    <property type="protein sequence ID" value="KAF2209184.1"/>
    <property type="molecule type" value="Genomic_DNA"/>
</dbReference>
<dbReference type="OrthoDB" id="71307at2759"/>
<feature type="region of interest" description="Disordered" evidence="1">
    <location>
        <begin position="396"/>
        <end position="422"/>
    </location>
</feature>
<feature type="domain" description="IPT/TIG" evidence="3">
    <location>
        <begin position="828"/>
        <end position="914"/>
    </location>
</feature>
<evidence type="ECO:0000313" key="4">
    <source>
        <dbReference type="EMBL" id="KAF2209184.1"/>
    </source>
</evidence>
<feature type="region of interest" description="Disordered" evidence="1">
    <location>
        <begin position="50"/>
        <end position="117"/>
    </location>
</feature>
<protein>
    <recommendedName>
        <fullName evidence="3">IPT/TIG domain-containing protein</fullName>
    </recommendedName>
</protein>
<organism evidence="4 5">
    <name type="scientific">Cercospora zeae-maydis SCOH1-5</name>
    <dbReference type="NCBI Taxonomy" id="717836"/>
    <lineage>
        <taxon>Eukaryota</taxon>
        <taxon>Fungi</taxon>
        <taxon>Dikarya</taxon>
        <taxon>Ascomycota</taxon>
        <taxon>Pezizomycotina</taxon>
        <taxon>Dothideomycetes</taxon>
        <taxon>Dothideomycetidae</taxon>
        <taxon>Mycosphaerellales</taxon>
        <taxon>Mycosphaerellaceae</taxon>
        <taxon>Cercospora</taxon>
    </lineage>
</organism>
<dbReference type="SUPFAM" id="SSF81296">
    <property type="entry name" value="E set domains"/>
    <property type="match status" value="1"/>
</dbReference>
<feature type="compositionally biased region" description="Polar residues" evidence="1">
    <location>
        <begin position="627"/>
        <end position="650"/>
    </location>
</feature>
<dbReference type="InterPro" id="IPR013783">
    <property type="entry name" value="Ig-like_fold"/>
</dbReference>
<dbReference type="Gene3D" id="2.60.40.10">
    <property type="entry name" value="Immunoglobulins"/>
    <property type="match status" value="1"/>
</dbReference>
<evidence type="ECO:0000259" key="3">
    <source>
        <dbReference type="SMART" id="SM00429"/>
    </source>
</evidence>
<feature type="region of interest" description="Disordered" evidence="1">
    <location>
        <begin position="1249"/>
        <end position="1270"/>
    </location>
</feature>
<name>A0A6A6F754_9PEZI</name>
<keyword evidence="2" id="KW-0812">Transmembrane</keyword>
<dbReference type="InterPro" id="IPR002909">
    <property type="entry name" value="IPT_dom"/>
</dbReference>
<feature type="region of interest" description="Disordered" evidence="1">
    <location>
        <begin position="1080"/>
        <end position="1128"/>
    </location>
</feature>
<dbReference type="InterPro" id="IPR057962">
    <property type="entry name" value="SPT23_MGA2_DBD"/>
</dbReference>
<evidence type="ECO:0000256" key="1">
    <source>
        <dbReference type="SAM" id="MobiDB-lite"/>
    </source>
</evidence>
<dbReference type="Pfam" id="PF25603">
    <property type="entry name" value="SPT23_MGA2_DBD"/>
    <property type="match status" value="2"/>
</dbReference>
<feature type="region of interest" description="Disordered" evidence="1">
    <location>
        <begin position="619"/>
        <end position="689"/>
    </location>
</feature>